<feature type="compositionally biased region" description="Basic and acidic residues" evidence="4">
    <location>
        <begin position="282"/>
        <end position="291"/>
    </location>
</feature>
<name>A0A067QVU8_ZOONE</name>
<dbReference type="Proteomes" id="UP000027135">
    <property type="component" value="Unassembled WGS sequence"/>
</dbReference>
<feature type="compositionally biased region" description="Polar residues" evidence="4">
    <location>
        <begin position="362"/>
        <end position="386"/>
    </location>
</feature>
<keyword evidence="2 3" id="KW-0175">Coiled coil</keyword>
<keyword evidence="1" id="KW-0597">Phosphoprotein</keyword>
<organism evidence="5 6">
    <name type="scientific">Zootermopsis nevadensis</name>
    <name type="common">Dampwood termite</name>
    <dbReference type="NCBI Taxonomy" id="136037"/>
    <lineage>
        <taxon>Eukaryota</taxon>
        <taxon>Metazoa</taxon>
        <taxon>Ecdysozoa</taxon>
        <taxon>Arthropoda</taxon>
        <taxon>Hexapoda</taxon>
        <taxon>Insecta</taxon>
        <taxon>Pterygota</taxon>
        <taxon>Neoptera</taxon>
        <taxon>Polyneoptera</taxon>
        <taxon>Dictyoptera</taxon>
        <taxon>Blattodea</taxon>
        <taxon>Blattoidea</taxon>
        <taxon>Termitoidae</taxon>
        <taxon>Termopsidae</taxon>
        <taxon>Zootermopsis</taxon>
    </lineage>
</organism>
<evidence type="ECO:0000256" key="3">
    <source>
        <dbReference type="SAM" id="Coils"/>
    </source>
</evidence>
<evidence type="ECO:0000313" key="5">
    <source>
        <dbReference type="EMBL" id="KDR14365.1"/>
    </source>
</evidence>
<feature type="coiled-coil region" evidence="3">
    <location>
        <begin position="8"/>
        <end position="35"/>
    </location>
</feature>
<feature type="compositionally biased region" description="Basic residues" evidence="4">
    <location>
        <begin position="131"/>
        <end position="149"/>
    </location>
</feature>
<gene>
    <name evidence="5" type="ORF">L798_10399</name>
</gene>
<feature type="region of interest" description="Disordered" evidence="4">
    <location>
        <begin position="114"/>
        <end position="160"/>
    </location>
</feature>
<evidence type="ECO:0000256" key="2">
    <source>
        <dbReference type="ARBA" id="ARBA00023054"/>
    </source>
</evidence>
<sequence length="671" mass="75618">MARSKQEDLLLEERIEKIRKRNEEIKRRHLEVEADKQNAAKLNALVQITSPAEDWPIGGRSPPHSHGIIRGRHLEQDRLQQNNSNSNSSAKCYTFGEQEGSLPDASYKFLADVEQDSDRSHSQQRSQWRGKTSRRSRGAFTRGRGRQRLHQYGGGSDVPQPEYEAWRAERNRIDRDRISRQKTAEGRWRREWDNEKITQEEEDVRPTTRMSRGGGFDRSDSDCSSYHDYRAHTTQNCVRSGENALSGPFQVSERSGGGHGVSRGNRGNVHTWRHNQPQTQPIHDDKEKSTVVSHSERNVVTVGESMKICVRNSSPAPPVRRVRVNIPVVAGTGRVGPRQRLRISYSSQSEDEAPFRRIAVQSNRASSNDEVPPDSNSTHSTASSAVSKPPLPPTGMKLNPKTKKLHFKKPEQDTKLRKQRVKKEIDSTELSKCMSTKEGEVTMVKVEDCQKDIESGGDDSWEDVTASGNESACEELSPCSNTDSTLDIKTTELKCGMLHTLDVKSEFLQNTELKLGLPYKTEVESGMLLNTEVKVEMPHADRNNPNIESNYSIEVSQIITDGKVPETVVSERSTECNEHKDITEIYFDKSHSNMLVETKKGNVNQTKELEEKENIKSKEKMLEGGTKIELKNGCRQDEAVGEAEVIQTTESETLSDGAAENCMLDEKQKLV</sequence>
<evidence type="ECO:0000256" key="4">
    <source>
        <dbReference type="SAM" id="MobiDB-lite"/>
    </source>
</evidence>
<feature type="region of interest" description="Disordered" evidence="4">
    <location>
        <begin position="200"/>
        <end position="222"/>
    </location>
</feature>
<feature type="region of interest" description="Disordered" evidence="4">
    <location>
        <begin position="251"/>
        <end position="291"/>
    </location>
</feature>
<dbReference type="eggNOG" id="ENOG502SDMV">
    <property type="taxonomic scope" value="Eukaryota"/>
</dbReference>
<keyword evidence="6" id="KW-1185">Reference proteome</keyword>
<dbReference type="AlphaFoldDB" id="A0A067QVU8"/>
<protein>
    <recommendedName>
        <fullName evidence="7">Coiled-coil domain-containing protein 9</fullName>
    </recommendedName>
</protein>
<proteinExistence type="predicted"/>
<evidence type="ECO:0000256" key="1">
    <source>
        <dbReference type="ARBA" id="ARBA00022553"/>
    </source>
</evidence>
<dbReference type="Pfam" id="PF15266">
    <property type="entry name" value="DUF4594"/>
    <property type="match status" value="1"/>
</dbReference>
<evidence type="ECO:0008006" key="7">
    <source>
        <dbReference type="Google" id="ProtNLM"/>
    </source>
</evidence>
<accession>A0A067QVU8</accession>
<dbReference type="OrthoDB" id="8197543at2759"/>
<dbReference type="InParanoid" id="A0A067QVU8"/>
<feature type="region of interest" description="Disordered" evidence="4">
    <location>
        <begin position="362"/>
        <end position="404"/>
    </location>
</feature>
<dbReference type="InterPro" id="IPR029336">
    <property type="entry name" value="DUF4594"/>
</dbReference>
<reference evidence="5 6" key="1">
    <citation type="journal article" date="2014" name="Nat. Commun.">
        <title>Molecular traces of alternative social organization in a termite genome.</title>
        <authorList>
            <person name="Terrapon N."/>
            <person name="Li C."/>
            <person name="Robertson H.M."/>
            <person name="Ji L."/>
            <person name="Meng X."/>
            <person name="Booth W."/>
            <person name="Chen Z."/>
            <person name="Childers C.P."/>
            <person name="Glastad K.M."/>
            <person name="Gokhale K."/>
            <person name="Gowin J."/>
            <person name="Gronenberg W."/>
            <person name="Hermansen R.A."/>
            <person name="Hu H."/>
            <person name="Hunt B.G."/>
            <person name="Huylmans A.K."/>
            <person name="Khalil S.M."/>
            <person name="Mitchell R.D."/>
            <person name="Munoz-Torres M.C."/>
            <person name="Mustard J.A."/>
            <person name="Pan H."/>
            <person name="Reese J.T."/>
            <person name="Scharf M.E."/>
            <person name="Sun F."/>
            <person name="Vogel H."/>
            <person name="Xiao J."/>
            <person name="Yang W."/>
            <person name="Yang Z."/>
            <person name="Yang Z."/>
            <person name="Zhou J."/>
            <person name="Zhu J."/>
            <person name="Brent C.S."/>
            <person name="Elsik C.G."/>
            <person name="Goodisman M.A."/>
            <person name="Liberles D.A."/>
            <person name="Roe R.M."/>
            <person name="Vargo E.L."/>
            <person name="Vilcinskas A."/>
            <person name="Wang J."/>
            <person name="Bornberg-Bauer E."/>
            <person name="Korb J."/>
            <person name="Zhang G."/>
            <person name="Liebig J."/>
        </authorList>
    </citation>
    <scope>NUCLEOTIDE SEQUENCE [LARGE SCALE GENOMIC DNA]</scope>
    <source>
        <tissue evidence="5">Whole organism</tissue>
    </source>
</reference>
<feature type="region of interest" description="Disordered" evidence="4">
    <location>
        <begin position="648"/>
        <end position="671"/>
    </location>
</feature>
<dbReference type="STRING" id="136037.A0A067QVU8"/>
<dbReference type="EMBL" id="KK852886">
    <property type="protein sequence ID" value="KDR14365.1"/>
    <property type="molecule type" value="Genomic_DNA"/>
</dbReference>
<evidence type="ECO:0000313" key="6">
    <source>
        <dbReference type="Proteomes" id="UP000027135"/>
    </source>
</evidence>